<dbReference type="PRINTS" id="PR00326">
    <property type="entry name" value="GTP1OBG"/>
</dbReference>
<dbReference type="InterPro" id="IPR005225">
    <property type="entry name" value="Small_GTP-bd"/>
</dbReference>
<evidence type="ECO:0000256" key="4">
    <source>
        <dbReference type="ARBA" id="ARBA00023134"/>
    </source>
</evidence>
<organism evidence="7 8">
    <name type="scientific">Diaphorina citri</name>
    <name type="common">Asian citrus psyllid</name>
    <dbReference type="NCBI Taxonomy" id="121845"/>
    <lineage>
        <taxon>Eukaryota</taxon>
        <taxon>Metazoa</taxon>
        <taxon>Ecdysozoa</taxon>
        <taxon>Arthropoda</taxon>
        <taxon>Hexapoda</taxon>
        <taxon>Insecta</taxon>
        <taxon>Pterygota</taxon>
        <taxon>Neoptera</taxon>
        <taxon>Paraneoptera</taxon>
        <taxon>Hemiptera</taxon>
        <taxon>Sternorrhyncha</taxon>
        <taxon>Psylloidea</taxon>
        <taxon>Psyllidae</taxon>
        <taxon>Diaphorininae</taxon>
        <taxon>Diaphorina</taxon>
    </lineage>
</organism>
<feature type="domain" description="Obg" evidence="6">
    <location>
        <begin position="56"/>
        <end position="212"/>
    </location>
</feature>
<dbReference type="NCBIfam" id="NF008956">
    <property type="entry name" value="PRK12299.1"/>
    <property type="match status" value="1"/>
</dbReference>
<accession>A0A1S4EEP8</accession>
<dbReference type="InterPro" id="IPR045086">
    <property type="entry name" value="OBG_GTPase"/>
</dbReference>
<dbReference type="InterPro" id="IPR006169">
    <property type="entry name" value="GTP1_OBG_dom"/>
</dbReference>
<dbReference type="PROSITE" id="PS51883">
    <property type="entry name" value="OBG"/>
    <property type="match status" value="1"/>
</dbReference>
<dbReference type="PaxDb" id="121845-A0A1S4EEP8"/>
<evidence type="ECO:0000313" key="7">
    <source>
        <dbReference type="Proteomes" id="UP000079169"/>
    </source>
</evidence>
<evidence type="ECO:0000313" key="8">
    <source>
        <dbReference type="RefSeq" id="XP_017300613.2"/>
    </source>
</evidence>
<dbReference type="GeneID" id="103511815"/>
<dbReference type="CDD" id="cd01898">
    <property type="entry name" value="Obg"/>
    <property type="match status" value="1"/>
</dbReference>
<sequence length="391" mass="42635">MNRKTPLMLGAQLKICLNLIYKLKTVHSSQQLKCFSLDVAQPLKRNKPKSTKQLARPLLDLVRVKTRGGNGGDGCISLLSLLGTENAGTDGGNGGNGGHVIFQACPNVRDLSLLKAKIEAQPGVDGRKRECHGKSAQHTIIKVPMGTVIKREYDERVVGDLTEEGAMFVAARGGAGGRGNAYFKSDTNQTPMVAEIGGRGECARYIVELKCMADFGLLGLPNAGKSTLLQAISRAKPKVASYPFTTLEPYLGIVHYDDYQQIAVADLPGLIEDSHKNKGLGIKFLKHAERCAALLILVDASLDSPWTQVDMLRTEMYAFSPNMETRRQIIVANKIDEPGAKENVEHMKQYLSQDQVIGISAKHGINLLTLLLEMKKIHNAQLATQSKENAH</sequence>
<keyword evidence="3" id="KW-0547">Nucleotide-binding</keyword>
<dbReference type="KEGG" id="dci:103511815"/>
<reference evidence="8" key="1">
    <citation type="submission" date="2025-08" db="UniProtKB">
        <authorList>
            <consortium name="RefSeq"/>
        </authorList>
    </citation>
    <scope>IDENTIFICATION</scope>
</reference>
<dbReference type="RefSeq" id="XP_017300613.2">
    <property type="nucleotide sequence ID" value="XM_017445124.2"/>
</dbReference>
<proteinExistence type="inferred from homology"/>
<keyword evidence="7" id="KW-1185">Reference proteome</keyword>
<dbReference type="Pfam" id="PF01018">
    <property type="entry name" value="GTP1_OBG"/>
    <property type="match status" value="1"/>
</dbReference>
<dbReference type="Gene3D" id="2.70.210.12">
    <property type="entry name" value="GTP1/OBG domain"/>
    <property type="match status" value="1"/>
</dbReference>
<dbReference type="FunFam" id="2.70.210.12:FF:000001">
    <property type="entry name" value="GTPase Obg"/>
    <property type="match status" value="1"/>
</dbReference>
<evidence type="ECO:0000259" key="6">
    <source>
        <dbReference type="PROSITE" id="PS51883"/>
    </source>
</evidence>
<dbReference type="InterPro" id="IPR036726">
    <property type="entry name" value="GTP1_OBG_dom_sf"/>
</dbReference>
<dbReference type="SUPFAM" id="SSF82051">
    <property type="entry name" value="Obg GTP-binding protein N-terminal domain"/>
    <property type="match status" value="1"/>
</dbReference>
<dbReference type="PROSITE" id="PS51710">
    <property type="entry name" value="G_OBG"/>
    <property type="match status" value="1"/>
</dbReference>
<dbReference type="OrthoDB" id="347018at2759"/>
<name>A0A1S4EEP8_DIACI</name>
<dbReference type="GO" id="GO:0000287">
    <property type="term" value="F:magnesium ion binding"/>
    <property type="evidence" value="ECO:0007669"/>
    <property type="project" value="InterPro"/>
</dbReference>
<dbReference type="InterPro" id="IPR006073">
    <property type="entry name" value="GTP-bd"/>
</dbReference>
<feature type="domain" description="OBG-type G" evidence="5">
    <location>
        <begin position="213"/>
        <end position="379"/>
    </location>
</feature>
<dbReference type="SUPFAM" id="SSF52540">
    <property type="entry name" value="P-loop containing nucleoside triphosphate hydrolases"/>
    <property type="match status" value="1"/>
</dbReference>
<dbReference type="InterPro" id="IPR031167">
    <property type="entry name" value="G_OBG"/>
</dbReference>
<dbReference type="PANTHER" id="PTHR11702:SF31">
    <property type="entry name" value="MITOCHONDRIAL RIBOSOME-ASSOCIATED GTPASE 2"/>
    <property type="match status" value="1"/>
</dbReference>
<evidence type="ECO:0000259" key="5">
    <source>
        <dbReference type="PROSITE" id="PS51710"/>
    </source>
</evidence>
<dbReference type="Pfam" id="PF01926">
    <property type="entry name" value="MMR_HSR1"/>
    <property type="match status" value="1"/>
</dbReference>
<dbReference type="AlphaFoldDB" id="A0A1S4EEP8"/>
<dbReference type="GO" id="GO:0005525">
    <property type="term" value="F:GTP binding"/>
    <property type="evidence" value="ECO:0007669"/>
    <property type="project" value="UniProtKB-KW"/>
</dbReference>
<evidence type="ECO:0000256" key="3">
    <source>
        <dbReference type="ARBA" id="ARBA00022741"/>
    </source>
</evidence>
<protein>
    <submittedName>
        <fullName evidence="8">Mitochondrial ribosome-associated GTPase 2</fullName>
    </submittedName>
</protein>
<dbReference type="PIRSF" id="PIRSF002401">
    <property type="entry name" value="GTP_bd_Obg/CgtA"/>
    <property type="match status" value="1"/>
</dbReference>
<keyword evidence="2" id="KW-0690">Ribosome biogenesis</keyword>
<gene>
    <name evidence="8" type="primary">LOC103511815</name>
</gene>
<dbReference type="GO" id="GO:0005739">
    <property type="term" value="C:mitochondrion"/>
    <property type="evidence" value="ECO:0007669"/>
    <property type="project" value="TreeGrafter"/>
</dbReference>
<evidence type="ECO:0000256" key="1">
    <source>
        <dbReference type="ARBA" id="ARBA00007699"/>
    </source>
</evidence>
<dbReference type="NCBIfam" id="TIGR02729">
    <property type="entry name" value="Obg_CgtA"/>
    <property type="match status" value="1"/>
</dbReference>
<dbReference type="InterPro" id="IPR014100">
    <property type="entry name" value="GTP-bd_Obg/CgtA"/>
</dbReference>
<dbReference type="GO" id="GO:0042254">
    <property type="term" value="P:ribosome biogenesis"/>
    <property type="evidence" value="ECO:0007669"/>
    <property type="project" value="UniProtKB-UniRule"/>
</dbReference>
<dbReference type="NCBIfam" id="TIGR00231">
    <property type="entry name" value="small_GTP"/>
    <property type="match status" value="1"/>
</dbReference>
<dbReference type="PANTHER" id="PTHR11702">
    <property type="entry name" value="DEVELOPMENTALLY REGULATED GTP-BINDING PROTEIN-RELATED"/>
    <property type="match status" value="1"/>
</dbReference>
<comment type="similarity">
    <text evidence="1">Belongs to the TRAFAC class OBG-HflX-like GTPase superfamily. OBG GTPase family.</text>
</comment>
<dbReference type="Gene3D" id="3.40.50.300">
    <property type="entry name" value="P-loop containing nucleotide triphosphate hydrolases"/>
    <property type="match status" value="1"/>
</dbReference>
<keyword evidence="4" id="KW-0342">GTP-binding</keyword>
<dbReference type="GO" id="GO:0003924">
    <property type="term" value="F:GTPase activity"/>
    <property type="evidence" value="ECO:0007669"/>
    <property type="project" value="InterPro"/>
</dbReference>
<dbReference type="Proteomes" id="UP000079169">
    <property type="component" value="Unplaced"/>
</dbReference>
<dbReference type="STRING" id="121845.A0A1S4EEP8"/>
<dbReference type="InterPro" id="IPR027417">
    <property type="entry name" value="P-loop_NTPase"/>
</dbReference>
<evidence type="ECO:0000256" key="2">
    <source>
        <dbReference type="ARBA" id="ARBA00022517"/>
    </source>
</evidence>